<evidence type="ECO:0000256" key="2">
    <source>
        <dbReference type="ARBA" id="ARBA00023006"/>
    </source>
</evidence>
<accession>A0A3N4KC34</accession>
<comment type="subcellular location">
    <subcellularLocation>
        <location evidence="1">Preautophagosomal structure membrane</location>
        <topology evidence="1">Peripheral membrane protein</topology>
    </subcellularLocation>
</comment>
<keyword evidence="2" id="KW-0072">Autophagy</keyword>
<evidence type="ECO:0000313" key="5">
    <source>
        <dbReference type="EMBL" id="RPB06909.1"/>
    </source>
</evidence>
<dbReference type="InterPro" id="IPR011009">
    <property type="entry name" value="Kinase-like_dom_sf"/>
</dbReference>
<keyword evidence="6" id="KW-1185">Reference proteome</keyword>
<evidence type="ECO:0000256" key="3">
    <source>
        <dbReference type="ARBA" id="ARBA00030237"/>
    </source>
</evidence>
<dbReference type="SMART" id="SM00220">
    <property type="entry name" value="S_TKc"/>
    <property type="match status" value="1"/>
</dbReference>
<organism evidence="5 6">
    <name type="scientific">Morchella conica CCBAS932</name>
    <dbReference type="NCBI Taxonomy" id="1392247"/>
    <lineage>
        <taxon>Eukaryota</taxon>
        <taxon>Fungi</taxon>
        <taxon>Dikarya</taxon>
        <taxon>Ascomycota</taxon>
        <taxon>Pezizomycotina</taxon>
        <taxon>Pezizomycetes</taxon>
        <taxon>Pezizales</taxon>
        <taxon>Morchellaceae</taxon>
        <taxon>Morchella</taxon>
    </lineage>
</organism>
<evidence type="ECO:0000259" key="4">
    <source>
        <dbReference type="PROSITE" id="PS50011"/>
    </source>
</evidence>
<dbReference type="SUPFAM" id="SSF56112">
    <property type="entry name" value="Protein kinase-like (PK-like)"/>
    <property type="match status" value="1"/>
</dbReference>
<sequence length="224" mass="25235">LYITMEYLENGDLSVYLKTQGRLPEGTILNIITQVLHGLVVLHERNICHRDLKPQNILIASPRPLRVKIADFGTSKYIKETEVRTRVGTVEYTAPEVLGLWTSKTRRNHFPYALDIWSMGCIFYEMITSKRPFTLVHLTSTAISTLIAEAETALETGVEAGEEMDMQLFLKFCSGAMPLPLEEFERLGASKEAGLFVKAVLQADPSMRPSALECLEEAKRMIDI</sequence>
<dbReference type="Pfam" id="PF00069">
    <property type="entry name" value="Pkinase"/>
    <property type="match status" value="1"/>
</dbReference>
<proteinExistence type="predicted"/>
<feature type="non-terminal residue" evidence="5">
    <location>
        <position position="1"/>
    </location>
</feature>
<dbReference type="InterPro" id="IPR008271">
    <property type="entry name" value="Ser/Thr_kinase_AS"/>
</dbReference>
<dbReference type="PROSITE" id="PS00108">
    <property type="entry name" value="PROTEIN_KINASE_ST"/>
    <property type="match status" value="1"/>
</dbReference>
<feature type="domain" description="Protein kinase" evidence="4">
    <location>
        <begin position="1"/>
        <end position="222"/>
    </location>
</feature>
<dbReference type="PROSITE" id="PS50011">
    <property type="entry name" value="PROTEIN_KINASE_DOM"/>
    <property type="match status" value="1"/>
</dbReference>
<keyword evidence="5" id="KW-0418">Kinase</keyword>
<dbReference type="GO" id="GO:0006914">
    <property type="term" value="P:autophagy"/>
    <property type="evidence" value="ECO:0007669"/>
    <property type="project" value="UniProtKB-KW"/>
</dbReference>
<name>A0A3N4KC34_9PEZI</name>
<evidence type="ECO:0000313" key="6">
    <source>
        <dbReference type="Proteomes" id="UP000277580"/>
    </source>
</evidence>
<dbReference type="InParanoid" id="A0A3N4KC34"/>
<reference evidence="5 6" key="1">
    <citation type="journal article" date="2018" name="Nat. Ecol. Evol.">
        <title>Pezizomycetes genomes reveal the molecular basis of ectomycorrhizal truffle lifestyle.</title>
        <authorList>
            <person name="Murat C."/>
            <person name="Payen T."/>
            <person name="Noel B."/>
            <person name="Kuo A."/>
            <person name="Morin E."/>
            <person name="Chen J."/>
            <person name="Kohler A."/>
            <person name="Krizsan K."/>
            <person name="Balestrini R."/>
            <person name="Da Silva C."/>
            <person name="Montanini B."/>
            <person name="Hainaut M."/>
            <person name="Levati E."/>
            <person name="Barry K.W."/>
            <person name="Belfiori B."/>
            <person name="Cichocki N."/>
            <person name="Clum A."/>
            <person name="Dockter R.B."/>
            <person name="Fauchery L."/>
            <person name="Guy J."/>
            <person name="Iotti M."/>
            <person name="Le Tacon F."/>
            <person name="Lindquist E.A."/>
            <person name="Lipzen A."/>
            <person name="Malagnac F."/>
            <person name="Mello A."/>
            <person name="Molinier V."/>
            <person name="Miyauchi S."/>
            <person name="Poulain J."/>
            <person name="Riccioni C."/>
            <person name="Rubini A."/>
            <person name="Sitrit Y."/>
            <person name="Splivallo R."/>
            <person name="Traeger S."/>
            <person name="Wang M."/>
            <person name="Zifcakova L."/>
            <person name="Wipf D."/>
            <person name="Zambonelli A."/>
            <person name="Paolocci F."/>
            <person name="Nowrousian M."/>
            <person name="Ottonello S."/>
            <person name="Baldrian P."/>
            <person name="Spatafora J.W."/>
            <person name="Henrissat B."/>
            <person name="Nagy L.G."/>
            <person name="Aury J.M."/>
            <person name="Wincker P."/>
            <person name="Grigoriev I.V."/>
            <person name="Bonfante P."/>
            <person name="Martin F.M."/>
        </authorList>
    </citation>
    <scope>NUCLEOTIDE SEQUENCE [LARGE SCALE GENOMIC DNA]</scope>
    <source>
        <strain evidence="5 6">CCBAS932</strain>
    </source>
</reference>
<dbReference type="InterPro" id="IPR000719">
    <property type="entry name" value="Prot_kinase_dom"/>
</dbReference>
<dbReference type="InterPro" id="IPR045269">
    <property type="entry name" value="Atg1-like"/>
</dbReference>
<dbReference type="GO" id="GO:0034045">
    <property type="term" value="C:phagophore assembly site membrane"/>
    <property type="evidence" value="ECO:0007669"/>
    <property type="project" value="UniProtKB-SubCell"/>
</dbReference>
<dbReference type="AlphaFoldDB" id="A0A3N4KC34"/>
<dbReference type="GO" id="GO:0005524">
    <property type="term" value="F:ATP binding"/>
    <property type="evidence" value="ECO:0007669"/>
    <property type="project" value="InterPro"/>
</dbReference>
<dbReference type="OrthoDB" id="10252171at2759"/>
<dbReference type="GO" id="GO:0010506">
    <property type="term" value="P:regulation of autophagy"/>
    <property type="evidence" value="ECO:0007669"/>
    <property type="project" value="InterPro"/>
</dbReference>
<keyword evidence="5" id="KW-0808">Transferase</keyword>
<dbReference type="Gene3D" id="1.10.510.10">
    <property type="entry name" value="Transferase(Phosphotransferase) domain 1"/>
    <property type="match status" value="1"/>
</dbReference>
<dbReference type="STRING" id="1392247.A0A3N4KC34"/>
<dbReference type="Proteomes" id="UP000277580">
    <property type="component" value="Unassembled WGS sequence"/>
</dbReference>
<evidence type="ECO:0000256" key="1">
    <source>
        <dbReference type="ARBA" id="ARBA00004623"/>
    </source>
</evidence>
<dbReference type="GO" id="GO:0004674">
    <property type="term" value="F:protein serine/threonine kinase activity"/>
    <property type="evidence" value="ECO:0007669"/>
    <property type="project" value="InterPro"/>
</dbReference>
<gene>
    <name evidence="5" type="ORF">P167DRAFT_496584</name>
</gene>
<dbReference type="PANTHER" id="PTHR24348">
    <property type="entry name" value="SERINE/THREONINE-PROTEIN KINASE UNC-51-RELATED"/>
    <property type="match status" value="1"/>
</dbReference>
<dbReference type="EMBL" id="ML119207">
    <property type="protein sequence ID" value="RPB06909.1"/>
    <property type="molecule type" value="Genomic_DNA"/>
</dbReference>
<protein>
    <recommendedName>
        <fullName evidence="3">Autophagy-related protein 1</fullName>
    </recommendedName>
</protein>